<dbReference type="SUPFAM" id="SSF53639">
    <property type="entry name" value="AraD/HMP-PK domain-like"/>
    <property type="match status" value="1"/>
</dbReference>
<dbReference type="InterPro" id="IPR051017">
    <property type="entry name" value="Aldolase-II_Adducin_sf"/>
</dbReference>
<dbReference type="OrthoDB" id="5291399at2"/>
<dbReference type="AlphaFoldDB" id="A0A4Q7DGX6"/>
<name>A0A4Q7DGX6_9PROT</name>
<evidence type="ECO:0000313" key="4">
    <source>
        <dbReference type="Proteomes" id="UP000293550"/>
    </source>
</evidence>
<dbReference type="NCBIfam" id="NF005451">
    <property type="entry name" value="PRK07044.1"/>
    <property type="match status" value="1"/>
</dbReference>
<dbReference type="InterPro" id="IPR036409">
    <property type="entry name" value="Aldolase_II/adducin_N_sf"/>
</dbReference>
<protein>
    <submittedName>
        <fullName evidence="3">Class II aldolase/adducin family protein</fullName>
    </submittedName>
</protein>
<organism evidence="3 4">
    <name type="scientific">Candidatus Finniella inopinata</name>
    <dbReference type="NCBI Taxonomy" id="1696036"/>
    <lineage>
        <taxon>Bacteria</taxon>
        <taxon>Pseudomonadati</taxon>
        <taxon>Pseudomonadota</taxon>
        <taxon>Alphaproteobacteria</taxon>
        <taxon>Holosporales</taxon>
        <taxon>Candidatus Paracaedibacteraceae</taxon>
        <taxon>Candidatus Finniella</taxon>
    </lineage>
</organism>
<feature type="domain" description="Class II aldolase/adducin N-terminal" evidence="2">
    <location>
        <begin position="16"/>
        <end position="196"/>
    </location>
</feature>
<gene>
    <name evidence="3" type="ORF">EQU50_04290</name>
</gene>
<dbReference type="Proteomes" id="UP000293550">
    <property type="component" value="Unassembled WGS sequence"/>
</dbReference>
<evidence type="ECO:0000256" key="1">
    <source>
        <dbReference type="ARBA" id="ARBA00037961"/>
    </source>
</evidence>
<proteinExistence type="inferred from homology"/>
<evidence type="ECO:0000259" key="2">
    <source>
        <dbReference type="SMART" id="SM01007"/>
    </source>
</evidence>
<comment type="caution">
    <text evidence="3">The sequence shown here is derived from an EMBL/GenBank/DDBJ whole genome shotgun (WGS) entry which is preliminary data.</text>
</comment>
<reference evidence="3 4" key="1">
    <citation type="submission" date="2018-10" db="EMBL/GenBank/DDBJ databases">
        <title>An updated phylogeny of the Alphaproteobacteria reveals that the parasitic Rickettsiales and Holosporales have independent origins.</title>
        <authorList>
            <person name="Munoz-Gomez S.A."/>
            <person name="Hess S."/>
            <person name="Burger G."/>
            <person name="Lang B.F."/>
            <person name="Susko E."/>
            <person name="Slamovits C.H."/>
            <person name="Roger A.J."/>
        </authorList>
    </citation>
    <scope>NUCLEOTIDE SEQUENCE [LARGE SCALE GENOMIC DNA]</scope>
    <source>
        <strain evidence="3">HOLO01</strain>
    </source>
</reference>
<dbReference type="RefSeq" id="WP_130153914.1">
    <property type="nucleotide sequence ID" value="NZ_SCFB01000005.1"/>
</dbReference>
<dbReference type="PANTHER" id="PTHR10672:SF3">
    <property type="entry name" value="PROTEIN HU-LI TAI SHAO"/>
    <property type="match status" value="1"/>
</dbReference>
<accession>A0A4Q7DGX6</accession>
<dbReference type="PANTHER" id="PTHR10672">
    <property type="entry name" value="ADDUCIN"/>
    <property type="match status" value="1"/>
</dbReference>
<comment type="similarity">
    <text evidence="1">Belongs to the aldolase class II family.</text>
</comment>
<dbReference type="SMART" id="SM01007">
    <property type="entry name" value="Aldolase_II"/>
    <property type="match status" value="1"/>
</dbReference>
<evidence type="ECO:0000313" key="3">
    <source>
        <dbReference type="EMBL" id="RZI46161.1"/>
    </source>
</evidence>
<keyword evidence="4" id="KW-1185">Reference proteome</keyword>
<sequence length="259" mass="28924">MGTYHGFSTAEWEMRQELAAAYQLASLLEWTDLIYTHISLRVPGEADAFLINPFGLHFHEVTPENLIKISVTGEILSETAYTVNRAGLVVHSAIHAAKPEVQAIVHLHTVNGMAIAAIEEGLLPISQHACHFYGRIAYHDYQGIAIHDEEKQQLVENLGNKNIMILRNHGFLTAGQSLAEAFTTMYTLEKAAQVQISALSMGLKLSIPSHEVCQKVVHETGMHNIKNADIEWQALKRLLPYQRLSEEAFERTTSMRIAS</sequence>
<dbReference type="GO" id="GO:0051015">
    <property type="term" value="F:actin filament binding"/>
    <property type="evidence" value="ECO:0007669"/>
    <property type="project" value="TreeGrafter"/>
</dbReference>
<dbReference type="Pfam" id="PF00596">
    <property type="entry name" value="Aldolase_II"/>
    <property type="match status" value="1"/>
</dbReference>
<dbReference type="InterPro" id="IPR001303">
    <property type="entry name" value="Aldolase_II/adducin_N"/>
</dbReference>
<dbReference type="EMBL" id="SCFB01000005">
    <property type="protein sequence ID" value="RZI46161.1"/>
    <property type="molecule type" value="Genomic_DNA"/>
</dbReference>
<dbReference type="Gene3D" id="3.40.225.10">
    <property type="entry name" value="Class II aldolase/adducin N-terminal domain"/>
    <property type="match status" value="1"/>
</dbReference>
<dbReference type="GO" id="GO:0005856">
    <property type="term" value="C:cytoskeleton"/>
    <property type="evidence" value="ECO:0007669"/>
    <property type="project" value="TreeGrafter"/>
</dbReference>